<dbReference type="Gene3D" id="3.30.70.1230">
    <property type="entry name" value="Nucleotide cyclase"/>
    <property type="match status" value="1"/>
</dbReference>
<dbReference type="PANTHER" id="PTHR16305">
    <property type="entry name" value="TESTICULAR SOLUBLE ADENYLYL CYCLASE"/>
    <property type="match status" value="1"/>
</dbReference>
<evidence type="ECO:0000259" key="3">
    <source>
        <dbReference type="PROSITE" id="PS50125"/>
    </source>
</evidence>
<dbReference type="EMBL" id="NOXT01000128">
    <property type="protein sequence ID" value="OYQ23856.1"/>
    <property type="molecule type" value="Genomic_DNA"/>
</dbReference>
<dbReference type="InterPro" id="IPR001054">
    <property type="entry name" value="A/G_cyclase"/>
</dbReference>
<dbReference type="RefSeq" id="WP_094475300.1">
    <property type="nucleotide sequence ID" value="NZ_NOXT01000128.1"/>
</dbReference>
<keyword evidence="5" id="KW-1185">Reference proteome</keyword>
<dbReference type="PROSITE" id="PS50125">
    <property type="entry name" value="GUANYLATE_CYCLASE_2"/>
    <property type="match status" value="1"/>
</dbReference>
<evidence type="ECO:0000313" key="5">
    <source>
        <dbReference type="Proteomes" id="UP000216991"/>
    </source>
</evidence>
<dbReference type="AlphaFoldDB" id="A0A255Y3R3"/>
<dbReference type="GO" id="GO:0035556">
    <property type="term" value="P:intracellular signal transduction"/>
    <property type="evidence" value="ECO:0007669"/>
    <property type="project" value="InterPro"/>
</dbReference>
<dbReference type="PANTHER" id="PTHR16305:SF35">
    <property type="entry name" value="TRANSCRIPTIONAL ACTIVATOR DOMAIN"/>
    <property type="match status" value="1"/>
</dbReference>
<evidence type="ECO:0000313" key="4">
    <source>
        <dbReference type="EMBL" id="OYQ23856.1"/>
    </source>
</evidence>
<dbReference type="Pfam" id="PF13191">
    <property type="entry name" value="AAA_16"/>
    <property type="match status" value="1"/>
</dbReference>
<dbReference type="GO" id="GO:0009190">
    <property type="term" value="P:cyclic nucleotide biosynthetic process"/>
    <property type="evidence" value="ECO:0007669"/>
    <property type="project" value="InterPro"/>
</dbReference>
<dbReference type="SMART" id="SM00044">
    <property type="entry name" value="CYCc"/>
    <property type="match status" value="1"/>
</dbReference>
<dbReference type="Gene3D" id="1.25.40.10">
    <property type="entry name" value="Tetratricopeptide repeat domain"/>
    <property type="match status" value="1"/>
</dbReference>
<reference evidence="4 5" key="1">
    <citation type="submission" date="2017-07" db="EMBL/GenBank/DDBJ databases">
        <title>Sandarakinorhabdus cyanobacteriorum sp. nov., a novel bacterium isolated from cyanobacterial aggregates in a eutrophic lake.</title>
        <authorList>
            <person name="Cai H."/>
        </authorList>
    </citation>
    <scope>NUCLEOTIDE SEQUENCE [LARGE SCALE GENOMIC DNA]</scope>
    <source>
        <strain evidence="4 5">TH057</strain>
    </source>
</reference>
<protein>
    <recommendedName>
        <fullName evidence="3">Guanylate cyclase domain-containing protein</fullName>
    </recommendedName>
</protein>
<accession>A0A255Y3R3</accession>
<gene>
    <name evidence="4" type="ORF">CHU93_16825</name>
</gene>
<dbReference type="SUPFAM" id="SSF52540">
    <property type="entry name" value="P-loop containing nucleoside triphosphate hydrolases"/>
    <property type="match status" value="1"/>
</dbReference>
<evidence type="ECO:0000256" key="1">
    <source>
        <dbReference type="ARBA" id="ARBA00022741"/>
    </source>
</evidence>
<comment type="caution">
    <text evidence="4">The sequence shown here is derived from an EMBL/GenBank/DDBJ whole genome shotgun (WGS) entry which is preliminary data.</text>
</comment>
<dbReference type="GO" id="GO:0005737">
    <property type="term" value="C:cytoplasm"/>
    <property type="evidence" value="ECO:0007669"/>
    <property type="project" value="TreeGrafter"/>
</dbReference>
<dbReference type="CDD" id="cd07302">
    <property type="entry name" value="CHD"/>
    <property type="match status" value="1"/>
</dbReference>
<dbReference type="Gene3D" id="3.40.50.300">
    <property type="entry name" value="P-loop containing nucleotide triphosphate hydrolases"/>
    <property type="match status" value="1"/>
</dbReference>
<name>A0A255Y3R3_9SPHN</name>
<dbReference type="Pfam" id="PF00211">
    <property type="entry name" value="Guanylate_cyc"/>
    <property type="match status" value="1"/>
</dbReference>
<dbReference type="InterPro" id="IPR027417">
    <property type="entry name" value="P-loop_NTPase"/>
</dbReference>
<dbReference type="SUPFAM" id="SSF55073">
    <property type="entry name" value="Nucleotide cyclase"/>
    <property type="match status" value="1"/>
</dbReference>
<dbReference type="GO" id="GO:0004016">
    <property type="term" value="F:adenylate cyclase activity"/>
    <property type="evidence" value="ECO:0007669"/>
    <property type="project" value="UniProtKB-ARBA"/>
</dbReference>
<feature type="domain" description="Guanylate cyclase" evidence="3">
    <location>
        <begin position="19"/>
        <end position="146"/>
    </location>
</feature>
<dbReference type="InterPro" id="IPR029787">
    <property type="entry name" value="Nucleotide_cyclase"/>
</dbReference>
<sequence length="926" mass="97442">MTPGAEAVMAEGAVRCHLTLCFSDLCDSTAIAAGLEPEDYAALLQQLRSQCEQIIGRHGGEILRIDGDGLLAMFGHPQPHADSGRRAAMAALELHAAAAALEVGLDRPIRLHSGIHSGTVLVQPGDLVRGRFEVLGDATNVAARLCDAAAPGEIIASAEALGADLAFFGTGPQRACAIGGNRTVAAFSILNHTAPGNRFSARERRGLAPFTGRAEQLASVHRLLAECAAGAMHCALLIGPGGIGKTRLATAFLEGAAASGARIVRGDCDAYLGAPPLQPFLQIAAAIAPDAVAENAAGLAATILDWLGQQPLPAIVMIDDWHWADDGSRAVLDMVRAAAPRGCLLLLASRNAEAALADARPLTRISLPALSTAEAGGAIAGMLPAADPFTIEALCARAGGSPLFIEELCHAARARRGVLPADKGNAWLDMLVQERFSRLGERERELVNVAAVIGQRVPAWLFEAVTGVAGDDPVLATLAAQDFLYAQGDMLQFKHGLTRDAIYRAIGLNQQRALHRQVVAALDAQCAQGGEDPWLEALAYHHAAARNHERAGHYALLAGDRAMAASALDRGQAQYRAAVTAYGALAAAGGDRKPFNRVIHRFGLACVPDPAPDQIETLETAARQCGDDPTGQTLCQYWMGTINYGLGRARQSIACLQRALITIDATGNNRLKLQLQANLGQAYLADGQVALAEHWLNRAIADIESASATDMSEGLAYAHACRGFLLADQGQFAASAVHYDRAETLLAGRDTPLRGSVVTQQAAVAIWQGDFAAAIAYAEAGASVGSLARSRYYMMMSLALVAFARWSGGETAALADLERAAAWFTSATSQQRVSLCYGWLAQIMAGQDRVADARHYAALCLARARQGDRLGEAMAFRALASLAAAGLGRHPAAHYLALANRAADARQSPRELALNRQLEAELAASR</sequence>
<evidence type="ECO:0000256" key="2">
    <source>
        <dbReference type="ARBA" id="ARBA00022840"/>
    </source>
</evidence>
<dbReference type="InterPro" id="IPR041664">
    <property type="entry name" value="AAA_16"/>
</dbReference>
<proteinExistence type="predicted"/>
<dbReference type="Proteomes" id="UP000216991">
    <property type="component" value="Unassembled WGS sequence"/>
</dbReference>
<dbReference type="GO" id="GO:0005524">
    <property type="term" value="F:ATP binding"/>
    <property type="evidence" value="ECO:0007669"/>
    <property type="project" value="UniProtKB-KW"/>
</dbReference>
<keyword evidence="1" id="KW-0547">Nucleotide-binding</keyword>
<organism evidence="4 5">
    <name type="scientific">Sandarakinorhabdus cyanobacteriorum</name>
    <dbReference type="NCBI Taxonomy" id="1981098"/>
    <lineage>
        <taxon>Bacteria</taxon>
        <taxon>Pseudomonadati</taxon>
        <taxon>Pseudomonadota</taxon>
        <taxon>Alphaproteobacteria</taxon>
        <taxon>Sphingomonadales</taxon>
        <taxon>Sphingosinicellaceae</taxon>
        <taxon>Sandarakinorhabdus</taxon>
    </lineage>
</organism>
<dbReference type="InterPro" id="IPR011990">
    <property type="entry name" value="TPR-like_helical_dom_sf"/>
</dbReference>
<dbReference type="OrthoDB" id="9807521at2"/>
<keyword evidence="2" id="KW-0067">ATP-binding</keyword>
<dbReference type="SUPFAM" id="SSF48452">
    <property type="entry name" value="TPR-like"/>
    <property type="match status" value="1"/>
</dbReference>